<dbReference type="VEuPathDB" id="FungiDB:RhiirFUN_019780"/>
<evidence type="ECO:0000313" key="1">
    <source>
        <dbReference type="EMBL" id="PKC53686.1"/>
    </source>
</evidence>
<dbReference type="VEuPathDB" id="FungiDB:FUN_005281"/>
<comment type="caution">
    <text evidence="1">The sequence shown here is derived from an EMBL/GenBank/DDBJ whole genome shotgun (WGS) entry which is preliminary data.</text>
</comment>
<gene>
    <name evidence="1" type="ORF">RhiirA1_404147</name>
</gene>
<dbReference type="Proteomes" id="UP000232688">
    <property type="component" value="Unassembled WGS sequence"/>
</dbReference>
<reference evidence="1 2" key="2">
    <citation type="submission" date="2017-10" db="EMBL/GenBank/DDBJ databases">
        <title>Genome analyses suggest a sexual origin of heterokaryosis in a supposedly ancient asexual fungus.</title>
        <authorList>
            <person name="Corradi N."/>
            <person name="Sedzielewska K."/>
            <person name="Noel J."/>
            <person name="Charron P."/>
            <person name="Farinelli L."/>
            <person name="Marton T."/>
            <person name="Kruger M."/>
            <person name="Pelin A."/>
            <person name="Brachmann A."/>
            <person name="Corradi N."/>
        </authorList>
    </citation>
    <scope>NUCLEOTIDE SEQUENCE [LARGE SCALE GENOMIC DNA]</scope>
    <source>
        <strain evidence="1 2">A1</strain>
    </source>
</reference>
<organism evidence="1 2">
    <name type="scientific">Rhizophagus irregularis</name>
    <dbReference type="NCBI Taxonomy" id="588596"/>
    <lineage>
        <taxon>Eukaryota</taxon>
        <taxon>Fungi</taxon>
        <taxon>Fungi incertae sedis</taxon>
        <taxon>Mucoromycota</taxon>
        <taxon>Glomeromycotina</taxon>
        <taxon>Glomeromycetes</taxon>
        <taxon>Glomerales</taxon>
        <taxon>Glomeraceae</taxon>
        <taxon>Rhizophagus</taxon>
    </lineage>
</organism>
<evidence type="ECO:0000313" key="2">
    <source>
        <dbReference type="Proteomes" id="UP000232688"/>
    </source>
</evidence>
<reference evidence="1 2" key="1">
    <citation type="submission" date="2017-10" db="EMBL/GenBank/DDBJ databases">
        <title>Extensive intraspecific genome diversity in a model arbuscular mycorrhizal fungus.</title>
        <authorList>
            <person name="Chen E.C.H."/>
            <person name="Morin E."/>
            <person name="Baudet D."/>
            <person name="Noel J."/>
            <person name="Ndikumana S."/>
            <person name="Charron P."/>
            <person name="St-Onge C."/>
            <person name="Giorgi J."/>
            <person name="Grigoriev I.V."/>
            <person name="Roux C."/>
            <person name="Martin F.M."/>
            <person name="Corradi N."/>
        </authorList>
    </citation>
    <scope>NUCLEOTIDE SEQUENCE [LARGE SCALE GENOMIC DNA]</scope>
    <source>
        <strain evidence="1 2">A1</strain>
    </source>
</reference>
<dbReference type="EMBL" id="LLXH01003943">
    <property type="protein sequence ID" value="PKC53686.1"/>
    <property type="molecule type" value="Genomic_DNA"/>
</dbReference>
<name>A0A2N0QRL0_9GLOM</name>
<protein>
    <submittedName>
        <fullName evidence="1">Uncharacterized protein</fullName>
    </submittedName>
</protein>
<dbReference type="AlphaFoldDB" id="A0A2N0QRL0"/>
<accession>A0A2N0QRL0</accession>
<dbReference type="VEuPathDB" id="FungiDB:RhiirA1_404147"/>
<feature type="non-terminal residue" evidence="1">
    <location>
        <position position="136"/>
    </location>
</feature>
<proteinExistence type="predicted"/>
<sequence length="136" mass="16188">MTFYRCPYILRTGEVCNRGCFHPKGCQIHRNSPLYIPCIECGKRTYSGYEFCDLHARKHRKKEQYHQKKQAKIASAEILVDCPVLKPYFDDVRRSFTSTRMSLISKYVRDHSTVDWFYDQEFIIRMRQGLNPESHA</sequence>